<accession>A0A1B6JW62</accession>
<dbReference type="EMBL" id="GECU01004304">
    <property type="protein sequence ID" value="JAT03403.1"/>
    <property type="molecule type" value="Transcribed_RNA"/>
</dbReference>
<name>A0A1B6JW62_9HEMI</name>
<proteinExistence type="predicted"/>
<feature type="non-terminal residue" evidence="1">
    <location>
        <position position="1"/>
    </location>
</feature>
<evidence type="ECO:0000313" key="1">
    <source>
        <dbReference type="EMBL" id="JAT03403.1"/>
    </source>
</evidence>
<reference evidence="1" key="1">
    <citation type="submission" date="2015-11" db="EMBL/GenBank/DDBJ databases">
        <title>De novo transcriptome assembly of four potential Pierce s Disease insect vectors from Arizona vineyards.</title>
        <authorList>
            <person name="Tassone E.E."/>
        </authorList>
    </citation>
    <scope>NUCLEOTIDE SEQUENCE</scope>
</reference>
<dbReference type="AlphaFoldDB" id="A0A1B6JW62"/>
<organism evidence="1">
    <name type="scientific">Homalodisca liturata</name>
    <dbReference type="NCBI Taxonomy" id="320908"/>
    <lineage>
        <taxon>Eukaryota</taxon>
        <taxon>Metazoa</taxon>
        <taxon>Ecdysozoa</taxon>
        <taxon>Arthropoda</taxon>
        <taxon>Hexapoda</taxon>
        <taxon>Insecta</taxon>
        <taxon>Pterygota</taxon>
        <taxon>Neoptera</taxon>
        <taxon>Paraneoptera</taxon>
        <taxon>Hemiptera</taxon>
        <taxon>Auchenorrhyncha</taxon>
        <taxon>Membracoidea</taxon>
        <taxon>Cicadellidae</taxon>
        <taxon>Cicadellinae</taxon>
        <taxon>Proconiini</taxon>
        <taxon>Homalodisca</taxon>
    </lineage>
</organism>
<gene>
    <name evidence="1" type="ORF">g.6329</name>
</gene>
<sequence>GISDHTAQMSTINIKIPKPTILSKMTRIMNEKNLNTLKALLHNENYENVYGAQTTNEAYTFLINTITTSMDYACPKKIRIRNGKKGCIFADEEASRLKKDYLNCLTNYETSGQHHYKTEAHQIKKEYDLRLRFLKQQASKNYIEQSGNKSKAIWQVINGQRKIQANNFNLVLMAKRQKILEKYLTI</sequence>
<protein>
    <submittedName>
        <fullName evidence="1">Uncharacterized protein</fullName>
    </submittedName>
</protein>